<evidence type="ECO:0000256" key="1">
    <source>
        <dbReference type="ARBA" id="ARBA00001698"/>
    </source>
</evidence>
<feature type="transmembrane region" description="Helical" evidence="19">
    <location>
        <begin position="213"/>
        <end position="232"/>
    </location>
</feature>
<evidence type="ECO:0000256" key="12">
    <source>
        <dbReference type="ARBA" id="ARBA00022695"/>
    </source>
</evidence>
<dbReference type="Pfam" id="PF01148">
    <property type="entry name" value="CTP_transf_1"/>
    <property type="match status" value="1"/>
</dbReference>
<evidence type="ECO:0000256" key="11">
    <source>
        <dbReference type="ARBA" id="ARBA00022692"/>
    </source>
</evidence>
<evidence type="ECO:0000256" key="5">
    <source>
        <dbReference type="ARBA" id="ARBA00010185"/>
    </source>
</evidence>
<evidence type="ECO:0000256" key="6">
    <source>
        <dbReference type="ARBA" id="ARBA00012487"/>
    </source>
</evidence>
<comment type="caution">
    <text evidence="20">The sequence shown here is derived from an EMBL/GenBank/DDBJ whole genome shotgun (WGS) entry which is preliminary data.</text>
</comment>
<feature type="transmembrane region" description="Helical" evidence="19">
    <location>
        <begin position="126"/>
        <end position="142"/>
    </location>
</feature>
<evidence type="ECO:0000256" key="8">
    <source>
        <dbReference type="ARBA" id="ARBA00022475"/>
    </source>
</evidence>
<evidence type="ECO:0000256" key="9">
    <source>
        <dbReference type="ARBA" id="ARBA00022516"/>
    </source>
</evidence>
<evidence type="ECO:0000256" key="18">
    <source>
        <dbReference type="RuleBase" id="RU003938"/>
    </source>
</evidence>
<evidence type="ECO:0000256" key="15">
    <source>
        <dbReference type="ARBA" id="ARBA00023136"/>
    </source>
</evidence>
<dbReference type="GO" id="GO:0005886">
    <property type="term" value="C:plasma membrane"/>
    <property type="evidence" value="ECO:0007669"/>
    <property type="project" value="UniProtKB-SubCell"/>
</dbReference>
<feature type="transmembrane region" description="Helical" evidence="19">
    <location>
        <begin position="287"/>
        <end position="308"/>
    </location>
</feature>
<evidence type="ECO:0000256" key="2">
    <source>
        <dbReference type="ARBA" id="ARBA00004651"/>
    </source>
</evidence>
<feature type="transmembrane region" description="Helical" evidence="19">
    <location>
        <begin position="147"/>
        <end position="166"/>
    </location>
</feature>
<keyword evidence="14" id="KW-0443">Lipid metabolism</keyword>
<evidence type="ECO:0000256" key="10">
    <source>
        <dbReference type="ARBA" id="ARBA00022679"/>
    </source>
</evidence>
<evidence type="ECO:0000256" key="19">
    <source>
        <dbReference type="SAM" id="Phobius"/>
    </source>
</evidence>
<evidence type="ECO:0000256" key="13">
    <source>
        <dbReference type="ARBA" id="ARBA00022989"/>
    </source>
</evidence>
<protein>
    <recommendedName>
        <fullName evidence="7 18">Phosphatidate cytidylyltransferase</fullName>
        <ecNumber evidence="6 18">2.7.7.41</ecNumber>
    </recommendedName>
</protein>
<evidence type="ECO:0000256" key="7">
    <source>
        <dbReference type="ARBA" id="ARBA00019373"/>
    </source>
</evidence>
<feature type="transmembrane region" description="Helical" evidence="19">
    <location>
        <begin position="100"/>
        <end position="120"/>
    </location>
</feature>
<dbReference type="UniPathway" id="UPA00557">
    <property type="reaction ID" value="UER00614"/>
</dbReference>
<sequence>MPSCSSSTCCGPISARRTLPRPWRNLHDGSGDLVHVLPETLPAAPRVRWADLRTRAISAAVLVPLALACLWVGGSWWTALVGLAALGLGIEWVQLSGGRLTRVSGLAVPLSVLVAGAAVVEGHPPIALSLIGICFLLVWWYGRRQGLAAGVPYLGLATAALLWLRADPEVGRVNLLFLLCVVWASDIGAYVAGRLIGGPKLAPSISPGKTWSGAVGGLIAALAIGGGVALLAGGGGLVHVLAAAAMVGIAAQLGDLLESGIKRHYGVKDSGRLIPGHGGLLDRLDGLIIAAPVAALLVMSLGRGVVLWQ</sequence>
<evidence type="ECO:0000256" key="14">
    <source>
        <dbReference type="ARBA" id="ARBA00023098"/>
    </source>
</evidence>
<proteinExistence type="inferred from homology"/>
<keyword evidence="10 18" id="KW-0808">Transferase</keyword>
<dbReference type="EMBL" id="VWPK01000003">
    <property type="protein sequence ID" value="KAA5614157.1"/>
    <property type="molecule type" value="Genomic_DNA"/>
</dbReference>
<dbReference type="EC" id="2.7.7.41" evidence="6 18"/>
<evidence type="ECO:0000256" key="3">
    <source>
        <dbReference type="ARBA" id="ARBA00005119"/>
    </source>
</evidence>
<dbReference type="InterPro" id="IPR000374">
    <property type="entry name" value="PC_trans"/>
</dbReference>
<feature type="transmembrane region" description="Helical" evidence="19">
    <location>
        <begin position="56"/>
        <end position="88"/>
    </location>
</feature>
<dbReference type="PANTHER" id="PTHR46382:SF1">
    <property type="entry name" value="PHOSPHATIDATE CYTIDYLYLTRANSFERASE"/>
    <property type="match status" value="1"/>
</dbReference>
<feature type="transmembrane region" description="Helical" evidence="19">
    <location>
        <begin position="238"/>
        <end position="257"/>
    </location>
</feature>
<dbReference type="AlphaFoldDB" id="A0A5M6J242"/>
<comment type="pathway">
    <text evidence="4">Lipid metabolism.</text>
</comment>
<organism evidence="20 21">
    <name type="scientific">Rhodovastum atsumiense</name>
    <dbReference type="NCBI Taxonomy" id="504468"/>
    <lineage>
        <taxon>Bacteria</taxon>
        <taxon>Pseudomonadati</taxon>
        <taxon>Pseudomonadota</taxon>
        <taxon>Alphaproteobacteria</taxon>
        <taxon>Acetobacterales</taxon>
        <taxon>Acetobacteraceae</taxon>
        <taxon>Rhodovastum</taxon>
    </lineage>
</organism>
<evidence type="ECO:0000256" key="17">
    <source>
        <dbReference type="ARBA" id="ARBA00023264"/>
    </source>
</evidence>
<evidence type="ECO:0000256" key="16">
    <source>
        <dbReference type="ARBA" id="ARBA00023209"/>
    </source>
</evidence>
<name>A0A5M6J242_9PROT</name>
<evidence type="ECO:0000313" key="21">
    <source>
        <dbReference type="Proteomes" id="UP000325255"/>
    </source>
</evidence>
<dbReference type="PROSITE" id="PS01315">
    <property type="entry name" value="CDS"/>
    <property type="match status" value="1"/>
</dbReference>
<comment type="pathway">
    <text evidence="3 18">Phospholipid metabolism; CDP-diacylglycerol biosynthesis; CDP-diacylglycerol from sn-glycerol 3-phosphate: step 3/3.</text>
</comment>
<reference evidence="20 21" key="1">
    <citation type="submission" date="2019-09" db="EMBL/GenBank/DDBJ databases">
        <title>Genome sequence of Rhodovastum atsumiense, a diverse member of the Acetobacteraceae family of non-sulfur purple photosynthetic bacteria.</title>
        <authorList>
            <person name="Meyer T."/>
            <person name="Kyndt J."/>
        </authorList>
    </citation>
    <scope>NUCLEOTIDE SEQUENCE [LARGE SCALE GENOMIC DNA]</scope>
    <source>
        <strain evidence="20 21">DSM 21279</strain>
    </source>
</reference>
<feature type="transmembrane region" description="Helical" evidence="19">
    <location>
        <begin position="172"/>
        <end position="192"/>
    </location>
</feature>
<keyword evidence="9" id="KW-0444">Lipid biosynthesis</keyword>
<keyword evidence="11 18" id="KW-0812">Transmembrane</keyword>
<dbReference type="GO" id="GO:0016024">
    <property type="term" value="P:CDP-diacylglycerol biosynthetic process"/>
    <property type="evidence" value="ECO:0007669"/>
    <property type="project" value="UniProtKB-UniPathway"/>
</dbReference>
<keyword evidence="17" id="KW-1208">Phospholipid metabolism</keyword>
<dbReference type="Proteomes" id="UP000325255">
    <property type="component" value="Unassembled WGS sequence"/>
</dbReference>
<keyword evidence="8" id="KW-1003">Cell membrane</keyword>
<keyword evidence="12 18" id="KW-0548">Nucleotidyltransferase</keyword>
<dbReference type="GO" id="GO:0004605">
    <property type="term" value="F:phosphatidate cytidylyltransferase activity"/>
    <property type="evidence" value="ECO:0007669"/>
    <property type="project" value="UniProtKB-EC"/>
</dbReference>
<evidence type="ECO:0000256" key="4">
    <source>
        <dbReference type="ARBA" id="ARBA00005189"/>
    </source>
</evidence>
<keyword evidence="15 19" id="KW-0472">Membrane</keyword>
<dbReference type="PANTHER" id="PTHR46382">
    <property type="entry name" value="PHOSPHATIDATE CYTIDYLYLTRANSFERASE"/>
    <property type="match status" value="1"/>
</dbReference>
<comment type="similarity">
    <text evidence="5 18">Belongs to the CDS family.</text>
</comment>
<keyword evidence="21" id="KW-1185">Reference proteome</keyword>
<evidence type="ECO:0000313" key="20">
    <source>
        <dbReference type="EMBL" id="KAA5614157.1"/>
    </source>
</evidence>
<keyword evidence="13 19" id="KW-1133">Transmembrane helix</keyword>
<accession>A0A5M6J242</accession>
<dbReference type="OrthoDB" id="9799199at2"/>
<comment type="catalytic activity">
    <reaction evidence="1 18">
        <text>a 1,2-diacyl-sn-glycero-3-phosphate + CTP + H(+) = a CDP-1,2-diacyl-sn-glycerol + diphosphate</text>
        <dbReference type="Rhea" id="RHEA:16229"/>
        <dbReference type="ChEBI" id="CHEBI:15378"/>
        <dbReference type="ChEBI" id="CHEBI:33019"/>
        <dbReference type="ChEBI" id="CHEBI:37563"/>
        <dbReference type="ChEBI" id="CHEBI:58332"/>
        <dbReference type="ChEBI" id="CHEBI:58608"/>
        <dbReference type="EC" id="2.7.7.41"/>
    </reaction>
</comment>
<keyword evidence="16" id="KW-0594">Phospholipid biosynthesis</keyword>
<comment type="subcellular location">
    <subcellularLocation>
        <location evidence="2">Cell membrane</location>
        <topology evidence="2">Multi-pass membrane protein</topology>
    </subcellularLocation>
</comment>
<gene>
    <name evidence="20" type="ORF">F1189_02900</name>
</gene>